<evidence type="ECO:0000313" key="2">
    <source>
        <dbReference type="EMBL" id="KAL2651689.1"/>
    </source>
</evidence>
<reference evidence="2 3" key="1">
    <citation type="submission" date="2024-09" db="EMBL/GenBank/DDBJ databases">
        <title>Chromosome-scale assembly of Riccia fluitans.</title>
        <authorList>
            <person name="Paukszto L."/>
            <person name="Sawicki J."/>
            <person name="Karawczyk K."/>
            <person name="Piernik-Szablinska J."/>
            <person name="Szczecinska M."/>
            <person name="Mazdziarz M."/>
        </authorList>
    </citation>
    <scope>NUCLEOTIDE SEQUENCE [LARGE SCALE GENOMIC DNA]</scope>
    <source>
        <strain evidence="2">Rf_01</strain>
        <tissue evidence="2">Aerial parts of the thallus</tissue>
    </source>
</reference>
<sequence>MMAGIFRTAFMFMVEVLSSANKQEDEELKHKISTHVREAGNLVYSTPQQQLDVSQHSPVTQSPLSGVQLSTTEVEGDFADPVIRKDSGIQATASVPSVIRPHDSYEAQQSSTADLSPAYLQRQFASAQQWLLPIQVLVI</sequence>
<dbReference type="EMBL" id="JBHFFA010000001">
    <property type="protein sequence ID" value="KAL2651689.1"/>
    <property type="molecule type" value="Genomic_DNA"/>
</dbReference>
<feature type="chain" id="PRO_5044835035" evidence="1">
    <location>
        <begin position="20"/>
        <end position="139"/>
    </location>
</feature>
<proteinExistence type="predicted"/>
<feature type="signal peptide" evidence="1">
    <location>
        <begin position="1"/>
        <end position="19"/>
    </location>
</feature>
<gene>
    <name evidence="2" type="ORF">R1flu_019817</name>
</gene>
<organism evidence="2 3">
    <name type="scientific">Riccia fluitans</name>
    <dbReference type="NCBI Taxonomy" id="41844"/>
    <lineage>
        <taxon>Eukaryota</taxon>
        <taxon>Viridiplantae</taxon>
        <taxon>Streptophyta</taxon>
        <taxon>Embryophyta</taxon>
        <taxon>Marchantiophyta</taxon>
        <taxon>Marchantiopsida</taxon>
        <taxon>Marchantiidae</taxon>
        <taxon>Marchantiales</taxon>
        <taxon>Ricciaceae</taxon>
        <taxon>Riccia</taxon>
    </lineage>
</organism>
<keyword evidence="3" id="KW-1185">Reference proteome</keyword>
<dbReference type="Proteomes" id="UP001605036">
    <property type="component" value="Unassembled WGS sequence"/>
</dbReference>
<dbReference type="AlphaFoldDB" id="A0ABD1ZJR3"/>
<evidence type="ECO:0000313" key="3">
    <source>
        <dbReference type="Proteomes" id="UP001605036"/>
    </source>
</evidence>
<accession>A0ABD1ZJR3</accession>
<comment type="caution">
    <text evidence="2">The sequence shown here is derived from an EMBL/GenBank/DDBJ whole genome shotgun (WGS) entry which is preliminary data.</text>
</comment>
<protein>
    <submittedName>
        <fullName evidence="2">Uncharacterized protein</fullName>
    </submittedName>
</protein>
<evidence type="ECO:0000256" key="1">
    <source>
        <dbReference type="SAM" id="SignalP"/>
    </source>
</evidence>
<keyword evidence="1" id="KW-0732">Signal</keyword>
<name>A0ABD1ZJR3_9MARC</name>